<evidence type="ECO:0000256" key="8">
    <source>
        <dbReference type="SAM" id="Phobius"/>
    </source>
</evidence>
<dbReference type="Proteomes" id="UP001318860">
    <property type="component" value="Unassembled WGS sequence"/>
</dbReference>
<sequence length="469" mass="53593">MDEHGQNVEQKMTETELRENGGPQCEELPSSVQKSIKCSVRKMKSLRARKLYEVRNTWHSGWWTMKFVLLLISFVIPFFIPSDYIQLYGELARVGAGIFLILQLISVIEFITWWNNYWMSDDRKKSSCSIGLFMSTVFYISSVCGIVVMYVFYASKTSCSLNIFFISWTGVLLIVMMVISLHSKVNRGLLSSGIMASYIVFLCWTAMRSEPGSEKCSPEKQESGHIGWSAIVGFVIALCAIVIATFSTGIDSQSFQFRKDKAQLLEDDIPYSYGFFHLVFSLGAMYFAMLFISWNLGSLTRKWSIDVGWASTWVKIVNEWFAATIYLWKLIFPVLKETKVMNHEETIEEMDKREDATPSPARVVLTPEEYTRMMEANKKLVELMAREELAVELAAKLEEARKNLNECINAVNKETNITLSHVDNLKILLSESPNWSGTVTIKDHDRDLEQQVRDVVASKSKGQIEIKFA</sequence>
<feature type="region of interest" description="Disordered" evidence="7">
    <location>
        <begin position="1"/>
        <end position="28"/>
    </location>
</feature>
<evidence type="ECO:0000313" key="10">
    <source>
        <dbReference type="Proteomes" id="UP001318860"/>
    </source>
</evidence>
<evidence type="ECO:0000256" key="2">
    <source>
        <dbReference type="ARBA" id="ARBA00006665"/>
    </source>
</evidence>
<dbReference type="PANTHER" id="PTHR10383">
    <property type="entry name" value="SERINE INCORPORATOR"/>
    <property type="match status" value="1"/>
</dbReference>
<feature type="transmembrane region" description="Helical" evidence="8">
    <location>
        <begin position="92"/>
        <end position="111"/>
    </location>
</feature>
<keyword evidence="3 8" id="KW-0812">Transmembrane</keyword>
<feature type="coiled-coil region" evidence="6">
    <location>
        <begin position="383"/>
        <end position="417"/>
    </location>
</feature>
<dbReference type="InterPro" id="IPR005016">
    <property type="entry name" value="TDE1/TMS"/>
</dbReference>
<feature type="transmembrane region" description="Helical" evidence="8">
    <location>
        <begin position="227"/>
        <end position="250"/>
    </location>
</feature>
<keyword evidence="10" id="KW-1185">Reference proteome</keyword>
<dbReference type="EMBL" id="JABTTQ020000003">
    <property type="protein sequence ID" value="KAK6161816.1"/>
    <property type="molecule type" value="Genomic_DNA"/>
</dbReference>
<organism evidence="9 10">
    <name type="scientific">Rehmannia glutinosa</name>
    <name type="common">Chinese foxglove</name>
    <dbReference type="NCBI Taxonomy" id="99300"/>
    <lineage>
        <taxon>Eukaryota</taxon>
        <taxon>Viridiplantae</taxon>
        <taxon>Streptophyta</taxon>
        <taxon>Embryophyta</taxon>
        <taxon>Tracheophyta</taxon>
        <taxon>Spermatophyta</taxon>
        <taxon>Magnoliopsida</taxon>
        <taxon>eudicotyledons</taxon>
        <taxon>Gunneridae</taxon>
        <taxon>Pentapetalae</taxon>
        <taxon>asterids</taxon>
        <taxon>lamiids</taxon>
        <taxon>Lamiales</taxon>
        <taxon>Orobanchaceae</taxon>
        <taxon>Rehmannieae</taxon>
        <taxon>Rehmannia</taxon>
    </lineage>
</organism>
<gene>
    <name evidence="9" type="ORF">DH2020_005197</name>
</gene>
<evidence type="ECO:0000256" key="3">
    <source>
        <dbReference type="ARBA" id="ARBA00022692"/>
    </source>
</evidence>
<feature type="transmembrane region" description="Helical" evidence="8">
    <location>
        <begin position="161"/>
        <end position="181"/>
    </location>
</feature>
<feature type="compositionally biased region" description="Basic and acidic residues" evidence="7">
    <location>
        <begin position="1"/>
        <end position="19"/>
    </location>
</feature>
<feature type="transmembrane region" description="Helical" evidence="8">
    <location>
        <begin position="271"/>
        <end position="292"/>
    </location>
</feature>
<evidence type="ECO:0000256" key="6">
    <source>
        <dbReference type="SAM" id="Coils"/>
    </source>
</evidence>
<reference evidence="9 10" key="1">
    <citation type="journal article" date="2021" name="Comput. Struct. Biotechnol. J.">
        <title>De novo genome assembly of the potent medicinal plant Rehmannia glutinosa using nanopore technology.</title>
        <authorList>
            <person name="Ma L."/>
            <person name="Dong C."/>
            <person name="Song C."/>
            <person name="Wang X."/>
            <person name="Zheng X."/>
            <person name="Niu Y."/>
            <person name="Chen S."/>
            <person name="Feng W."/>
        </authorList>
    </citation>
    <scope>NUCLEOTIDE SEQUENCE [LARGE SCALE GENOMIC DNA]</scope>
    <source>
        <strain evidence="9">DH-2019</strain>
    </source>
</reference>
<keyword evidence="4 8" id="KW-1133">Transmembrane helix</keyword>
<dbReference type="PANTHER" id="PTHR10383:SF23">
    <property type="entry name" value="SERINC-DOMAIN CONTAINING SERINE AND SPHINGOLIPID BIOSYNTHESIS PROTEIN"/>
    <property type="match status" value="1"/>
</dbReference>
<proteinExistence type="inferred from homology"/>
<feature type="transmembrane region" description="Helical" evidence="8">
    <location>
        <begin position="132"/>
        <end position="155"/>
    </location>
</feature>
<evidence type="ECO:0000313" key="9">
    <source>
        <dbReference type="EMBL" id="KAK6161816.1"/>
    </source>
</evidence>
<evidence type="ECO:0000256" key="7">
    <source>
        <dbReference type="SAM" id="MobiDB-lite"/>
    </source>
</evidence>
<name>A0ABR0XRN0_REHGL</name>
<evidence type="ECO:0000256" key="4">
    <source>
        <dbReference type="ARBA" id="ARBA00022989"/>
    </source>
</evidence>
<keyword evidence="5 8" id="KW-0472">Membrane</keyword>
<accession>A0ABR0XRN0</accession>
<comment type="caution">
    <text evidence="9">The sequence shown here is derived from an EMBL/GenBank/DDBJ whole genome shotgun (WGS) entry which is preliminary data.</text>
</comment>
<comment type="similarity">
    <text evidence="2">Belongs to the TDE1 family.</text>
</comment>
<dbReference type="Pfam" id="PF03348">
    <property type="entry name" value="Serinc"/>
    <property type="match status" value="2"/>
</dbReference>
<protein>
    <recommendedName>
        <fullName evidence="11">Serine incorporator</fullName>
    </recommendedName>
</protein>
<keyword evidence="6" id="KW-0175">Coiled coil</keyword>
<evidence type="ECO:0008006" key="11">
    <source>
        <dbReference type="Google" id="ProtNLM"/>
    </source>
</evidence>
<comment type="subcellular location">
    <subcellularLocation>
        <location evidence="1">Membrane</location>
        <topology evidence="1">Multi-pass membrane protein</topology>
    </subcellularLocation>
</comment>
<feature type="transmembrane region" description="Helical" evidence="8">
    <location>
        <begin position="188"/>
        <end position="207"/>
    </location>
</feature>
<evidence type="ECO:0000256" key="5">
    <source>
        <dbReference type="ARBA" id="ARBA00023136"/>
    </source>
</evidence>
<evidence type="ECO:0000256" key="1">
    <source>
        <dbReference type="ARBA" id="ARBA00004141"/>
    </source>
</evidence>
<feature type="transmembrane region" description="Helical" evidence="8">
    <location>
        <begin position="60"/>
        <end position="80"/>
    </location>
</feature>